<gene>
    <name evidence="2" type="ORF">PV328_000552</name>
</gene>
<reference evidence="2" key="2">
    <citation type="submission" date="2023-03" db="EMBL/GenBank/DDBJ databases">
        <authorList>
            <person name="Inwood S.N."/>
            <person name="Skelly J.G."/>
            <person name="Guhlin J."/>
            <person name="Harrop T.W.R."/>
            <person name="Goldson S.G."/>
            <person name="Dearden P.K."/>
        </authorList>
    </citation>
    <scope>NUCLEOTIDE SEQUENCE</scope>
    <source>
        <strain evidence="2">Irish</strain>
        <tissue evidence="2">Whole body</tissue>
    </source>
</reference>
<dbReference type="Proteomes" id="UP001168990">
    <property type="component" value="Unassembled WGS sequence"/>
</dbReference>
<feature type="region of interest" description="Disordered" evidence="1">
    <location>
        <begin position="797"/>
        <end position="875"/>
    </location>
</feature>
<name>A0AA39FV59_9HYME</name>
<dbReference type="AlphaFoldDB" id="A0AA39FV59"/>
<proteinExistence type="predicted"/>
<sequence>MSDLIDLASPDNKKISGPKLSSPLIPLPANVSDGAAESTSTISLECQPQNVDNNPFDMELQKINEFISKSEDPFEVVWQKANNIGDTKSKSVCNKLSCTNSEDDSCYKSKRHSDVLKMNKTLDDTLITTISSVISKSDENKSVIGEKCLMSSNSSVYQLNKLMERTKLCMKGKKTRSHDNLSLLSINPTSPDFNNLSILNQSVINDDFSLCSPARNLTIDKTFNFFPSMNLSNCKESANQLDSSILNQSAMNDSLLGSNNADNGLIKSIVAHRIATCIQKGIIDAETEVNIPNGKYNRLHRSFSQGDQLSVKDVKKLDSHSTIGQSNAKISNEYSIPSILYEDPFNRAFMSGTDSENATISDISAISSIKRINSVASGFSSNDTNSIKNQGFIRELSESNKNIHRSTPSSLAEISDLVAQYDRLKARTFHNSLKIQSPLIHLDIENSVDRNDIQLQNITSDSVFLESNSLKQSILSKEHSLAKTFEKCSLNSRCESDSSGESSLPKRPPSTMELLTDLESNSSENNKSTVGNLIELQTSNSNNDQTESMDSKNKSDSIINNKIDENAKTRDIVKEFEKELFAPDEKLTAATLLMELEKLVKNEKNPKAIELLENLENVLGVKCSSNVELLEMCIEKSDKDTKNITTKDNPLPTVEPKIADVNTNKEDNLNIDSTDNGKQLNCENFDINNQSMINKSEKLSKINNDNEILINESTEATSKFQTSQSQNSFSTQKLVVDVQLALQKLLINNNSDPIVFLENLNKVLNPSVCETEIKATNNSHKNASAIMTASTLSLKNTEPSNFSNKSSTMRRSVNSTSTLRKSTVLQRRCSVSQITSAPNERNIKIKTRIDSPKKSVPRRSSNDHESSDDVKLTKKMALDPLKLKPSVPLATKNKLRRNNDATETATKKGPLKAIIPLGNMQRRRSIGKKVTPIIMPPATPSFIASNIPSTVFGATSTPLPDASINLDSLRNSPKTKPVASSTPDINIKVSRARIPVPKSPKQNMSWNISPVTPNAPKTATLINNSTNKNDSIRRFQQINKNLLPMSKSKSRSSSIHLDRTPEDLKKSLSQPRGQLLTQSDGKTKHGRRSEPVKNTITAVTGLFQRTGKQLVTSNPLKESNTPGKKVKPINLISKFQRRSGSTNTMEKENKWK</sequence>
<feature type="region of interest" description="Disordered" evidence="1">
    <location>
        <begin position="1"/>
        <end position="22"/>
    </location>
</feature>
<comment type="caution">
    <text evidence="2">The sequence shown here is derived from an EMBL/GenBank/DDBJ whole genome shotgun (WGS) entry which is preliminary data.</text>
</comment>
<evidence type="ECO:0000313" key="3">
    <source>
        <dbReference type="Proteomes" id="UP001168990"/>
    </source>
</evidence>
<feature type="compositionally biased region" description="Basic and acidic residues" evidence="1">
    <location>
        <begin position="1056"/>
        <end position="1066"/>
    </location>
</feature>
<feature type="compositionally biased region" description="Polar residues" evidence="1">
    <location>
        <begin position="797"/>
        <end position="839"/>
    </location>
</feature>
<evidence type="ECO:0000256" key="1">
    <source>
        <dbReference type="SAM" id="MobiDB-lite"/>
    </source>
</evidence>
<keyword evidence="3" id="KW-1185">Reference proteome</keyword>
<protein>
    <submittedName>
        <fullName evidence="2">Uncharacterized protein</fullName>
    </submittedName>
</protein>
<accession>A0AA39FV59</accession>
<feature type="compositionally biased region" description="Basic and acidic residues" evidence="1">
    <location>
        <begin position="860"/>
        <end position="872"/>
    </location>
</feature>
<feature type="region of interest" description="Disordered" evidence="1">
    <location>
        <begin position="492"/>
        <end position="511"/>
    </location>
</feature>
<feature type="compositionally biased region" description="Polar residues" evidence="1">
    <location>
        <begin position="1109"/>
        <end position="1122"/>
    </location>
</feature>
<evidence type="ECO:0000313" key="2">
    <source>
        <dbReference type="EMBL" id="KAK0176415.1"/>
    </source>
</evidence>
<feature type="compositionally biased region" description="Basic and acidic residues" evidence="1">
    <location>
        <begin position="841"/>
        <end position="853"/>
    </location>
</feature>
<reference evidence="2" key="1">
    <citation type="journal article" date="2023" name="bioRxiv">
        <title>Scaffold-level genome assemblies of two parasitoid biocontrol wasps reveal the parthenogenesis mechanism and an associated novel virus.</title>
        <authorList>
            <person name="Inwood S."/>
            <person name="Skelly J."/>
            <person name="Guhlin J."/>
            <person name="Harrop T."/>
            <person name="Goldson S."/>
            <person name="Dearden P."/>
        </authorList>
    </citation>
    <scope>NUCLEOTIDE SEQUENCE</scope>
    <source>
        <strain evidence="2">Irish</strain>
        <tissue evidence="2">Whole body</tissue>
    </source>
</reference>
<feature type="compositionally biased region" description="Polar residues" evidence="1">
    <location>
        <begin position="1067"/>
        <end position="1080"/>
    </location>
</feature>
<feature type="region of interest" description="Disordered" evidence="1">
    <location>
        <begin position="1040"/>
        <end position="1095"/>
    </location>
</feature>
<organism evidence="2 3">
    <name type="scientific">Microctonus aethiopoides</name>
    <dbReference type="NCBI Taxonomy" id="144406"/>
    <lineage>
        <taxon>Eukaryota</taxon>
        <taxon>Metazoa</taxon>
        <taxon>Ecdysozoa</taxon>
        <taxon>Arthropoda</taxon>
        <taxon>Hexapoda</taxon>
        <taxon>Insecta</taxon>
        <taxon>Pterygota</taxon>
        <taxon>Neoptera</taxon>
        <taxon>Endopterygota</taxon>
        <taxon>Hymenoptera</taxon>
        <taxon>Apocrita</taxon>
        <taxon>Ichneumonoidea</taxon>
        <taxon>Braconidae</taxon>
        <taxon>Euphorinae</taxon>
        <taxon>Microctonus</taxon>
    </lineage>
</organism>
<feature type="region of interest" description="Disordered" evidence="1">
    <location>
        <begin position="1109"/>
        <end position="1152"/>
    </location>
</feature>
<dbReference type="EMBL" id="JAQQBS010000001">
    <property type="protein sequence ID" value="KAK0176415.1"/>
    <property type="molecule type" value="Genomic_DNA"/>
</dbReference>